<keyword evidence="3" id="KW-1185">Reference proteome</keyword>
<dbReference type="GeneID" id="81465964"/>
<reference evidence="2" key="2">
    <citation type="journal article" date="2023" name="IMA Fungus">
        <title>Comparative genomic study of the Penicillium genus elucidates a diverse pangenome and 15 lateral gene transfer events.</title>
        <authorList>
            <person name="Petersen C."/>
            <person name="Sorensen T."/>
            <person name="Nielsen M.R."/>
            <person name="Sondergaard T.E."/>
            <person name="Sorensen J.L."/>
            <person name="Fitzpatrick D.A."/>
            <person name="Frisvad J.C."/>
            <person name="Nielsen K.L."/>
        </authorList>
    </citation>
    <scope>NUCLEOTIDE SEQUENCE</scope>
    <source>
        <strain evidence="2">IBT 3081</strain>
    </source>
</reference>
<name>A0A9W9RGZ0_9EURO</name>
<accession>A0A9W9RGZ0</accession>
<dbReference type="AlphaFoldDB" id="A0A9W9RGZ0"/>
<reference evidence="2" key="1">
    <citation type="submission" date="2022-12" db="EMBL/GenBank/DDBJ databases">
        <authorList>
            <person name="Petersen C."/>
        </authorList>
    </citation>
    <scope>NUCLEOTIDE SEQUENCE</scope>
    <source>
        <strain evidence="2">IBT 3081</strain>
    </source>
</reference>
<evidence type="ECO:0000256" key="1">
    <source>
        <dbReference type="SAM" id="MobiDB-lite"/>
    </source>
</evidence>
<organism evidence="2 3">
    <name type="scientific">Penicillium concentricum</name>
    <dbReference type="NCBI Taxonomy" id="293559"/>
    <lineage>
        <taxon>Eukaryota</taxon>
        <taxon>Fungi</taxon>
        <taxon>Dikarya</taxon>
        <taxon>Ascomycota</taxon>
        <taxon>Pezizomycotina</taxon>
        <taxon>Eurotiomycetes</taxon>
        <taxon>Eurotiomycetidae</taxon>
        <taxon>Eurotiales</taxon>
        <taxon>Aspergillaceae</taxon>
        <taxon>Penicillium</taxon>
    </lineage>
</organism>
<feature type="compositionally biased region" description="Basic residues" evidence="1">
    <location>
        <begin position="1"/>
        <end position="11"/>
    </location>
</feature>
<dbReference type="Proteomes" id="UP001147752">
    <property type="component" value="Unassembled WGS sequence"/>
</dbReference>
<comment type="caution">
    <text evidence="2">The sequence shown here is derived from an EMBL/GenBank/DDBJ whole genome shotgun (WGS) entry which is preliminary data.</text>
</comment>
<feature type="region of interest" description="Disordered" evidence="1">
    <location>
        <begin position="137"/>
        <end position="201"/>
    </location>
</feature>
<feature type="compositionally biased region" description="Low complexity" evidence="1">
    <location>
        <begin position="49"/>
        <end position="78"/>
    </location>
</feature>
<evidence type="ECO:0000313" key="3">
    <source>
        <dbReference type="Proteomes" id="UP001147752"/>
    </source>
</evidence>
<gene>
    <name evidence="2" type="ORF">N7517_009058</name>
</gene>
<proteinExistence type="predicted"/>
<feature type="region of interest" description="Disordered" evidence="1">
    <location>
        <begin position="1"/>
        <end position="109"/>
    </location>
</feature>
<dbReference type="EMBL" id="JAPZBT010000004">
    <property type="protein sequence ID" value="KAJ5359867.1"/>
    <property type="molecule type" value="Genomic_DNA"/>
</dbReference>
<feature type="compositionally biased region" description="Basic residues" evidence="1">
    <location>
        <begin position="156"/>
        <end position="172"/>
    </location>
</feature>
<dbReference type="RefSeq" id="XP_056575353.1">
    <property type="nucleotide sequence ID" value="XM_056726781.1"/>
</dbReference>
<protein>
    <submittedName>
        <fullName evidence="2">Uncharacterized protein</fullName>
    </submittedName>
</protein>
<sequence>MDGRPPKRQRRSKDIKPIKSTRKVVSDSSSPIESTEPFALSSRPKTSYSRATPSTRLPSSSPSPNQKNKSSSNPNSESKSLHSFFQPATEGQRWAPKTEKQSLPPVRETVDVDLIEDDYDSYDEIFTQHLANERAATGLAGVSSSQTRQPAPKPAPKPKPKAPVKPPRKTTKRFLLSTDSGKGTAKEPLAAQPAGEPDRRPWAQRFAPANLGELAVHKKKSRMYSIGWKMPLLGDVLR</sequence>
<evidence type="ECO:0000313" key="2">
    <source>
        <dbReference type="EMBL" id="KAJ5359867.1"/>
    </source>
</evidence>